<dbReference type="GO" id="GO:0006396">
    <property type="term" value="P:RNA processing"/>
    <property type="evidence" value="ECO:0007669"/>
    <property type="project" value="InterPro"/>
</dbReference>
<evidence type="ECO:0000256" key="3">
    <source>
        <dbReference type="ARBA" id="ARBA00022695"/>
    </source>
</evidence>
<feature type="domain" description="(+)RNA virus helicase C-terminal" evidence="10">
    <location>
        <begin position="575"/>
        <end position="863"/>
    </location>
</feature>
<reference evidence="12" key="1">
    <citation type="journal article" date="2018" name="Nature">
        <title>The evolutionary history of vertebrate RNA viruses.</title>
        <authorList>
            <person name="Shi M."/>
            <person name="Lin X.D."/>
            <person name="Chen X."/>
            <person name="Tian J.H."/>
            <person name="Chen L.J."/>
            <person name="Li K."/>
            <person name="Wang W."/>
            <person name="Eden J.S."/>
            <person name="Shen J.J."/>
            <person name="Liu L."/>
            <person name="Holmes E.C."/>
            <person name="Zhang Y.Z."/>
        </authorList>
    </citation>
    <scope>NUCLEOTIDE SEQUENCE</scope>
    <source>
        <strain evidence="12">QSMS17356</strain>
    </source>
</reference>
<dbReference type="PROSITE" id="PS50507">
    <property type="entry name" value="RDRP_SSRNA_POS"/>
    <property type="match status" value="1"/>
</dbReference>
<evidence type="ECO:0000256" key="2">
    <source>
        <dbReference type="ARBA" id="ARBA00022679"/>
    </source>
</evidence>
<evidence type="ECO:0000256" key="6">
    <source>
        <dbReference type="ARBA" id="ARBA00022840"/>
    </source>
</evidence>
<dbReference type="GO" id="GO:0005524">
    <property type="term" value="F:ATP binding"/>
    <property type="evidence" value="ECO:0007669"/>
    <property type="project" value="UniProtKB-KW"/>
</dbReference>
<evidence type="ECO:0000256" key="7">
    <source>
        <dbReference type="ARBA" id="ARBA00022953"/>
    </source>
</evidence>
<accession>A0A2P1GMP7</accession>
<dbReference type="SUPFAM" id="SSF52540">
    <property type="entry name" value="P-loop containing nucleoside triphosphate hydrolases"/>
    <property type="match status" value="2"/>
</dbReference>
<dbReference type="GO" id="GO:0016556">
    <property type="term" value="P:mRNA modification"/>
    <property type="evidence" value="ECO:0007669"/>
    <property type="project" value="InterPro"/>
</dbReference>
<evidence type="ECO:0000259" key="11">
    <source>
        <dbReference type="PROSITE" id="PS51743"/>
    </source>
</evidence>
<organism evidence="12">
    <name type="scientific">Dongbei arctic lamprey hepevirus</name>
    <dbReference type="NCBI Taxonomy" id="2116396"/>
    <lineage>
        <taxon>Viruses</taxon>
        <taxon>Riboviria</taxon>
        <taxon>Orthornavirae</taxon>
        <taxon>Kitrinoviricota</taxon>
        <taxon>Alsuviricetes</taxon>
        <taxon>Hepelivirales</taxon>
        <taxon>Hepeviridae</taxon>
    </lineage>
</organism>
<keyword evidence="7" id="KW-0693">Viral RNA replication</keyword>
<evidence type="ECO:0000259" key="10">
    <source>
        <dbReference type="PROSITE" id="PS51657"/>
    </source>
</evidence>
<dbReference type="InterPro" id="IPR007094">
    <property type="entry name" value="RNA-dir_pol_PSvirus"/>
</dbReference>
<dbReference type="InterPro" id="IPR027351">
    <property type="entry name" value="(+)RNA_virus_helicase_core_dom"/>
</dbReference>
<dbReference type="InterPro" id="IPR027417">
    <property type="entry name" value="P-loop_NTPase"/>
</dbReference>
<evidence type="ECO:0000256" key="8">
    <source>
        <dbReference type="SAM" id="MobiDB-lite"/>
    </source>
</evidence>
<keyword evidence="2" id="KW-0808">Transferase</keyword>
<evidence type="ECO:0000256" key="1">
    <source>
        <dbReference type="ARBA" id="ARBA00022484"/>
    </source>
</evidence>
<dbReference type="InterPro" id="IPR002588">
    <property type="entry name" value="Alphavirus-like_MT_dom"/>
</dbReference>
<dbReference type="PROSITE" id="PS51743">
    <property type="entry name" value="ALPHAVIRUS_MT"/>
    <property type="match status" value="1"/>
</dbReference>
<evidence type="ECO:0000256" key="5">
    <source>
        <dbReference type="ARBA" id="ARBA00022801"/>
    </source>
</evidence>
<dbReference type="GO" id="GO:0016787">
    <property type="term" value="F:hydrolase activity"/>
    <property type="evidence" value="ECO:0007669"/>
    <property type="project" value="UniProtKB-KW"/>
</dbReference>
<protein>
    <submittedName>
        <fullName evidence="12">Nonstructural polyprotein</fullName>
    </submittedName>
</protein>
<dbReference type="Pfam" id="PF01443">
    <property type="entry name" value="Viral_helicase1"/>
    <property type="match status" value="1"/>
</dbReference>
<feature type="region of interest" description="Disordered" evidence="8">
    <location>
        <begin position="481"/>
        <end position="542"/>
    </location>
</feature>
<feature type="compositionally biased region" description="Low complexity" evidence="8">
    <location>
        <begin position="505"/>
        <end position="520"/>
    </location>
</feature>
<sequence>MDLSLRAVSDNALRGAIDAVILERDAAALRNRSRSAFEAPYVLEDGERALVLRDLRVDVNFTGRVRNTHGLLRTFHKYAQDEAERHQTDVLDIGGDPRELFRRAGHTCLLVDNPRDELRVARFRADQRKAKGGYCTEGSENCSHPATHAICVHAAYDITAEQWARIFETHGLQTVDVWIIEEPKMHLGADFRSTYGYDVKFRGDHVDMLMHDGTNGYTHRRKEWLKYAKAAYFPANGFNICISPEATVGPLRRYTLYRAHTGGVTRNYVHDVAAHVLTLPSLTGGERLHIPAEKFNKIITWGVTRTDTSFHFTGLAAYARALKSSLKIGKACVNTHWEVDAAELHDLCITMYVYCAVLRHTRTRTLSRAMKRLQHEQNRGCLRYIWDAIVQACGGQTFNGTDGMRLLRKDLSMMVAAQSDPDIIKRKVPPSGGQRFGWTLPFEDDETDGVTTNGDRADIMTYDEDLMERWIGTWDLAFDQHDGVSPKSRPKEESSDSEDDDQPSDDLSSPPSAPIAGASAPPLPDTEQTPPAPDAPAIVPTAPPLFPRVDDVPEFRAALDYWNCSLRVTELGNSKYATVANQAIKTEHALDGGQLTLHLGPPGCGKSRSFKVGDTDVQKKATLVVVPTRKQKQEWESAGYLARTSVAAMALLPDYKRVIVDEFTLVHPGALVVCASREECHFLGDMNQIGHIDFDRTGFNFDLRIFLNHGAVLTSNVTHRCPQDVAKFISPLYPGITSSSTVKRSVTFSKEVPFGVPVLTFTQHSKEKMRRRGHNVTTVHEAQGMTYSQVALYVSVADETLIRTSRSHNVVALTRHKEKLIVIEERTMIISSAWTHAEGIQAIATGDSTPMFSTEVPMEPTLRVHFAEEPCIVSEPSPAANFDDVPFVFGCGDGIHAVLPSSAPAPASASLVVSTDTGFVGEHQATSMNLDGAPACRITYGDDDYAAVMANATRYARLQIIATPRVVHQRSAQLLEGLRTWLVDDADDLLRPLDSLDEFALRFSEYMRAMHEKNPRTVERNTADDVDWSDITCVKNHIKQQCKYAGDALAKVKVGQGINAWSKQANTAIGPFVRFAESTLERLLAPGVMMVLHQNTDEISEHVRQHWRDDDERLATDFTEFDSTQNEITAHYELRVLRMCGVKNEILDLYKALRSNYRISGKSGLVQGQWMRHSGEPNTLLGNTLVTMGVIGACYEIRGDLCAMFKGDDSYVAAERVTSLMSMDEIAETYGMITKEERPEVPEFVSFFLTHEGVVPNLRRLLAKVSEKNMDPQLMDEYREAVRSDLAILQCARKRIACFAANELALGMSPDRVAVVYDMLHSFSCGRGVPSLQPRQVMVTDV</sequence>
<keyword evidence="6" id="KW-0067">ATP-binding</keyword>
<dbReference type="Pfam" id="PF00978">
    <property type="entry name" value="RdRP_2"/>
    <property type="match status" value="1"/>
</dbReference>
<keyword evidence="4" id="KW-0547">Nucleotide-binding</keyword>
<keyword evidence="3" id="KW-0548">Nucleotidyltransferase</keyword>
<keyword evidence="5" id="KW-0378">Hydrolase</keyword>
<keyword evidence="1" id="KW-0696">RNA-directed RNA polymerase</keyword>
<feature type="region of interest" description="Disordered" evidence="8">
    <location>
        <begin position="436"/>
        <end position="456"/>
    </location>
</feature>
<name>A0A2P1GMP7_9VIRU</name>
<dbReference type="EMBL" id="MG600001">
    <property type="protein sequence ID" value="AVM87261.1"/>
    <property type="molecule type" value="Genomic_RNA"/>
</dbReference>
<evidence type="ECO:0000256" key="4">
    <source>
        <dbReference type="ARBA" id="ARBA00022741"/>
    </source>
</evidence>
<dbReference type="InterPro" id="IPR043502">
    <property type="entry name" value="DNA/RNA_pol_sf"/>
</dbReference>
<dbReference type="PROSITE" id="PS51657">
    <property type="entry name" value="PSRV_HELICASE"/>
    <property type="match status" value="1"/>
</dbReference>
<dbReference type="CDD" id="cd18809">
    <property type="entry name" value="SF1_C_RecD"/>
    <property type="match status" value="1"/>
</dbReference>
<feature type="compositionally biased region" description="Basic and acidic residues" evidence="8">
    <location>
        <begin position="481"/>
        <end position="494"/>
    </location>
</feature>
<dbReference type="GO" id="GO:0008174">
    <property type="term" value="F:mRNA methyltransferase activity"/>
    <property type="evidence" value="ECO:0007669"/>
    <property type="project" value="UniProtKB-UniRule"/>
</dbReference>
<evidence type="ECO:0000313" key="12">
    <source>
        <dbReference type="EMBL" id="AVM87261.1"/>
    </source>
</evidence>
<dbReference type="GO" id="GO:0003968">
    <property type="term" value="F:RNA-directed RNA polymerase activity"/>
    <property type="evidence" value="ECO:0007669"/>
    <property type="project" value="UniProtKB-KW"/>
</dbReference>
<dbReference type="Pfam" id="PF01660">
    <property type="entry name" value="Vmethyltransf"/>
    <property type="match status" value="1"/>
</dbReference>
<feature type="domain" description="Alphavirus-like MT" evidence="11">
    <location>
        <begin position="60"/>
        <end position="228"/>
    </location>
</feature>
<dbReference type="InterPro" id="IPR001788">
    <property type="entry name" value="RNA-dep_RNA_pol_alsuvir"/>
</dbReference>
<dbReference type="GO" id="GO:0039694">
    <property type="term" value="P:viral RNA genome replication"/>
    <property type="evidence" value="ECO:0007669"/>
    <property type="project" value="InterPro"/>
</dbReference>
<evidence type="ECO:0000259" key="9">
    <source>
        <dbReference type="PROSITE" id="PS50507"/>
    </source>
</evidence>
<dbReference type="GO" id="GO:0006351">
    <property type="term" value="P:DNA-templated transcription"/>
    <property type="evidence" value="ECO:0007669"/>
    <property type="project" value="InterPro"/>
</dbReference>
<proteinExistence type="predicted"/>
<feature type="compositionally biased region" description="Acidic residues" evidence="8">
    <location>
        <begin position="495"/>
        <end position="504"/>
    </location>
</feature>
<dbReference type="Gene3D" id="3.40.50.300">
    <property type="entry name" value="P-loop containing nucleotide triphosphate hydrolases"/>
    <property type="match status" value="2"/>
</dbReference>
<dbReference type="SUPFAM" id="SSF56672">
    <property type="entry name" value="DNA/RNA polymerases"/>
    <property type="match status" value="1"/>
</dbReference>
<feature type="domain" description="RdRp catalytic" evidence="9">
    <location>
        <begin position="1111"/>
        <end position="1222"/>
    </location>
</feature>
<dbReference type="GO" id="GO:0003723">
    <property type="term" value="F:RNA binding"/>
    <property type="evidence" value="ECO:0007669"/>
    <property type="project" value="InterPro"/>
</dbReference>